<dbReference type="AlphaFoldDB" id="X1F105"/>
<comment type="caution">
    <text evidence="1">The sequence shown here is derived from an EMBL/GenBank/DDBJ whole genome shotgun (WGS) entry which is preliminary data.</text>
</comment>
<reference evidence="1" key="1">
    <citation type="journal article" date="2014" name="Front. Microbiol.">
        <title>High frequency of phylogenetically diverse reductive dehalogenase-homologous genes in deep subseafloor sedimentary metagenomes.</title>
        <authorList>
            <person name="Kawai M."/>
            <person name="Futagami T."/>
            <person name="Toyoda A."/>
            <person name="Takaki Y."/>
            <person name="Nishi S."/>
            <person name="Hori S."/>
            <person name="Arai W."/>
            <person name="Tsubouchi T."/>
            <person name="Morono Y."/>
            <person name="Uchiyama I."/>
            <person name="Ito T."/>
            <person name="Fujiyama A."/>
            <person name="Inagaki F."/>
            <person name="Takami H."/>
        </authorList>
    </citation>
    <scope>NUCLEOTIDE SEQUENCE</scope>
    <source>
        <strain evidence="1">Expedition CK06-06</strain>
    </source>
</reference>
<accession>X1F105</accession>
<sequence length="80" mass="9613">SIGRIAILICKDFLRFNNILSDWVWKNNVDYVIIPSLTGKVYPFHSNLFLHDYKDYKDLILFFTNIDISKIIIFKWMKLN</sequence>
<evidence type="ECO:0000313" key="1">
    <source>
        <dbReference type="EMBL" id="GAH38592.1"/>
    </source>
</evidence>
<feature type="non-terminal residue" evidence="1">
    <location>
        <position position="1"/>
    </location>
</feature>
<protein>
    <submittedName>
        <fullName evidence="1">Uncharacterized protein</fullName>
    </submittedName>
</protein>
<proteinExistence type="predicted"/>
<dbReference type="EMBL" id="BARU01010892">
    <property type="protein sequence ID" value="GAH38592.1"/>
    <property type="molecule type" value="Genomic_DNA"/>
</dbReference>
<gene>
    <name evidence="1" type="ORF">S03H2_20624</name>
</gene>
<organism evidence="1">
    <name type="scientific">marine sediment metagenome</name>
    <dbReference type="NCBI Taxonomy" id="412755"/>
    <lineage>
        <taxon>unclassified sequences</taxon>
        <taxon>metagenomes</taxon>
        <taxon>ecological metagenomes</taxon>
    </lineage>
</organism>
<name>X1F105_9ZZZZ</name>